<evidence type="ECO:0000256" key="2">
    <source>
        <dbReference type="SAM" id="Phobius"/>
    </source>
</evidence>
<sequence length="270" mass="26028">MGTLGRSTAAHRRSPALRPAIVLLGGAVCAAVAGTSPAIADDGPSGPPPLALPFAPPPGPLTALPLGLPTADLGQPSPAATPFGIPDLPFRIPNLAPPVTPAPVADSDPNPTPIADSDPAAPPQAEEIRIGSVEFSRPSIVTPEQAAQFNSGTAEVEDTVSDVLDSSGMDPVRSDEVAAQMIGDAAVGAVVGGVVAAPVAAAVGAVVGGVGGFVLGIPFLPTGLVVGPVIGATMVAAFIAAPAVIAGAVIGAGVGAVQGYNAPLDPPPAP</sequence>
<keyword evidence="2" id="KW-0472">Membrane</keyword>
<gene>
    <name evidence="3" type="ORF">IT779_17230</name>
</gene>
<evidence type="ECO:0000313" key="4">
    <source>
        <dbReference type="Proteomes" id="UP000655751"/>
    </source>
</evidence>
<keyword evidence="2" id="KW-0812">Transmembrane</keyword>
<dbReference type="AlphaFoldDB" id="A0A931IE01"/>
<proteinExistence type="predicted"/>
<protein>
    <submittedName>
        <fullName evidence="3">Uncharacterized protein</fullName>
    </submittedName>
</protein>
<dbReference type="Proteomes" id="UP000655751">
    <property type="component" value="Unassembled WGS sequence"/>
</dbReference>
<accession>A0A931IE01</accession>
<feature type="transmembrane region" description="Helical" evidence="2">
    <location>
        <begin position="232"/>
        <end position="257"/>
    </location>
</feature>
<reference evidence="3" key="1">
    <citation type="submission" date="2020-11" db="EMBL/GenBank/DDBJ databases">
        <title>Nocardia NEAU-351.nov., a novel actinomycete isolated from the cow dung.</title>
        <authorList>
            <person name="Zhang X."/>
        </authorList>
    </citation>
    <scope>NUCLEOTIDE SEQUENCE</scope>
    <source>
        <strain evidence="3">NEAU-351</strain>
    </source>
</reference>
<name>A0A931IE01_9NOCA</name>
<comment type="caution">
    <text evidence="3">The sequence shown here is derived from an EMBL/GenBank/DDBJ whole genome shotgun (WGS) entry which is preliminary data.</text>
</comment>
<keyword evidence="4" id="KW-1185">Reference proteome</keyword>
<feature type="transmembrane region" description="Helical" evidence="2">
    <location>
        <begin position="199"/>
        <end position="220"/>
    </location>
</feature>
<organism evidence="3 4">
    <name type="scientific">Nocardia bovistercoris</name>
    <dbReference type="NCBI Taxonomy" id="2785916"/>
    <lineage>
        <taxon>Bacteria</taxon>
        <taxon>Bacillati</taxon>
        <taxon>Actinomycetota</taxon>
        <taxon>Actinomycetes</taxon>
        <taxon>Mycobacteriales</taxon>
        <taxon>Nocardiaceae</taxon>
        <taxon>Nocardia</taxon>
    </lineage>
</organism>
<evidence type="ECO:0000256" key="1">
    <source>
        <dbReference type="SAM" id="MobiDB-lite"/>
    </source>
</evidence>
<evidence type="ECO:0000313" key="3">
    <source>
        <dbReference type="EMBL" id="MBH0778023.1"/>
    </source>
</evidence>
<dbReference type="EMBL" id="JADMLG010000006">
    <property type="protein sequence ID" value="MBH0778023.1"/>
    <property type="molecule type" value="Genomic_DNA"/>
</dbReference>
<feature type="region of interest" description="Disordered" evidence="1">
    <location>
        <begin position="99"/>
        <end position="125"/>
    </location>
</feature>
<dbReference type="RefSeq" id="WP_196150325.1">
    <property type="nucleotide sequence ID" value="NZ_JADMLG010000006.1"/>
</dbReference>
<keyword evidence="2" id="KW-1133">Transmembrane helix</keyword>